<dbReference type="Pfam" id="PF00439">
    <property type="entry name" value="Bromodomain"/>
    <property type="match status" value="2"/>
</dbReference>
<keyword evidence="7" id="KW-0539">Nucleus</keyword>
<feature type="compositionally biased region" description="Low complexity" evidence="9">
    <location>
        <begin position="329"/>
        <end position="343"/>
    </location>
</feature>
<dbReference type="GO" id="GO:0006338">
    <property type="term" value="P:chromatin remodeling"/>
    <property type="evidence" value="ECO:0007669"/>
    <property type="project" value="InterPro"/>
</dbReference>
<dbReference type="GO" id="GO:0006368">
    <property type="term" value="P:transcription elongation by RNA polymerase II"/>
    <property type="evidence" value="ECO:0007669"/>
    <property type="project" value="TreeGrafter"/>
</dbReference>
<accession>A0A9P6JSF7</accession>
<evidence type="ECO:0000256" key="9">
    <source>
        <dbReference type="SAM" id="MobiDB-lite"/>
    </source>
</evidence>
<feature type="region of interest" description="Disordered" evidence="9">
    <location>
        <begin position="524"/>
        <end position="588"/>
    </location>
</feature>
<evidence type="ECO:0000256" key="7">
    <source>
        <dbReference type="ARBA" id="ARBA00023242"/>
    </source>
</evidence>
<reference evidence="11" key="1">
    <citation type="submission" date="2020-11" db="EMBL/GenBank/DDBJ databases">
        <authorList>
            <consortium name="DOE Joint Genome Institute"/>
            <person name="Ahrendt S."/>
            <person name="Riley R."/>
            <person name="Andreopoulos W."/>
            <person name="Labutti K."/>
            <person name="Pangilinan J."/>
            <person name="Ruiz-Duenas F.J."/>
            <person name="Barrasa J.M."/>
            <person name="Sanchez-Garcia M."/>
            <person name="Camarero S."/>
            <person name="Miyauchi S."/>
            <person name="Serrano A."/>
            <person name="Linde D."/>
            <person name="Babiker R."/>
            <person name="Drula E."/>
            <person name="Ayuso-Fernandez I."/>
            <person name="Pacheco R."/>
            <person name="Padilla G."/>
            <person name="Ferreira P."/>
            <person name="Barriuso J."/>
            <person name="Kellner H."/>
            <person name="Castanera R."/>
            <person name="Alfaro M."/>
            <person name="Ramirez L."/>
            <person name="Pisabarro A.G."/>
            <person name="Kuo A."/>
            <person name="Tritt A."/>
            <person name="Lipzen A."/>
            <person name="He G."/>
            <person name="Yan M."/>
            <person name="Ng V."/>
            <person name="Cullen D."/>
            <person name="Martin F."/>
            <person name="Rosso M.-N."/>
            <person name="Henrissat B."/>
            <person name="Hibbett D."/>
            <person name="Martinez A.T."/>
            <person name="Grigoriev I.V."/>
        </authorList>
    </citation>
    <scope>NUCLEOTIDE SEQUENCE</scope>
    <source>
        <strain evidence="11">CBS 506.95</strain>
    </source>
</reference>
<dbReference type="SUPFAM" id="SSF47370">
    <property type="entry name" value="Bromodomain"/>
    <property type="match status" value="2"/>
</dbReference>
<dbReference type="PROSITE" id="PS00633">
    <property type="entry name" value="BROMODOMAIN_1"/>
    <property type="match status" value="1"/>
</dbReference>
<keyword evidence="3" id="KW-0156">Chromatin regulator</keyword>
<evidence type="ECO:0000259" key="10">
    <source>
        <dbReference type="PROSITE" id="PS50014"/>
    </source>
</evidence>
<dbReference type="CDD" id="cd04369">
    <property type="entry name" value="Bromodomain"/>
    <property type="match status" value="1"/>
</dbReference>
<feature type="compositionally biased region" description="Low complexity" evidence="9">
    <location>
        <begin position="572"/>
        <end position="588"/>
    </location>
</feature>
<dbReference type="PROSITE" id="PS50014">
    <property type="entry name" value="BROMODOMAIN_2"/>
    <property type="match status" value="2"/>
</dbReference>
<name>A0A9P6JSF7_9AGAR</name>
<keyword evidence="2" id="KW-0677">Repeat</keyword>
<feature type="domain" description="Bromo" evidence="10">
    <location>
        <begin position="70"/>
        <end position="140"/>
    </location>
</feature>
<dbReference type="EMBL" id="MU157833">
    <property type="protein sequence ID" value="KAF9531902.1"/>
    <property type="molecule type" value="Genomic_DNA"/>
</dbReference>
<feature type="region of interest" description="Disordered" evidence="9">
    <location>
        <begin position="281"/>
        <end position="390"/>
    </location>
</feature>
<evidence type="ECO:0000256" key="3">
    <source>
        <dbReference type="ARBA" id="ARBA00022853"/>
    </source>
</evidence>
<feature type="compositionally biased region" description="Basic residues" evidence="9">
    <location>
        <begin position="559"/>
        <end position="571"/>
    </location>
</feature>
<dbReference type="PANTHER" id="PTHR16062:SF19">
    <property type="entry name" value="PROTEIN POLYBROMO-1"/>
    <property type="match status" value="1"/>
</dbReference>
<evidence type="ECO:0000256" key="4">
    <source>
        <dbReference type="ARBA" id="ARBA00023015"/>
    </source>
</evidence>
<dbReference type="GO" id="GO:0003682">
    <property type="term" value="F:chromatin binding"/>
    <property type="evidence" value="ECO:0007669"/>
    <property type="project" value="TreeGrafter"/>
</dbReference>
<evidence type="ECO:0000256" key="6">
    <source>
        <dbReference type="ARBA" id="ARBA00023163"/>
    </source>
</evidence>
<evidence type="ECO:0000256" key="1">
    <source>
        <dbReference type="ARBA" id="ARBA00004123"/>
    </source>
</evidence>
<dbReference type="Proteomes" id="UP000807306">
    <property type="component" value="Unassembled WGS sequence"/>
</dbReference>
<gene>
    <name evidence="11" type="ORF">CPB83DRAFT_785656</name>
</gene>
<feature type="domain" description="Bromo" evidence="10">
    <location>
        <begin position="191"/>
        <end position="261"/>
    </location>
</feature>
<evidence type="ECO:0000256" key="8">
    <source>
        <dbReference type="PROSITE-ProRule" id="PRU00035"/>
    </source>
</evidence>
<dbReference type="AlphaFoldDB" id="A0A9P6JSF7"/>
<dbReference type="InterPro" id="IPR018359">
    <property type="entry name" value="Bromodomain_CS"/>
</dbReference>
<keyword evidence="12" id="KW-1185">Reference proteome</keyword>
<dbReference type="InterPro" id="IPR036427">
    <property type="entry name" value="Bromodomain-like_sf"/>
</dbReference>
<dbReference type="PANTHER" id="PTHR16062">
    <property type="entry name" value="SWI/SNF-RELATED"/>
    <property type="match status" value="1"/>
</dbReference>
<feature type="region of interest" description="Disordered" evidence="9">
    <location>
        <begin position="1"/>
        <end position="43"/>
    </location>
</feature>
<dbReference type="OrthoDB" id="6017at2759"/>
<feature type="compositionally biased region" description="Polar residues" evidence="9">
    <location>
        <begin position="303"/>
        <end position="313"/>
    </location>
</feature>
<organism evidence="11 12">
    <name type="scientific">Crepidotus variabilis</name>
    <dbReference type="NCBI Taxonomy" id="179855"/>
    <lineage>
        <taxon>Eukaryota</taxon>
        <taxon>Fungi</taxon>
        <taxon>Dikarya</taxon>
        <taxon>Basidiomycota</taxon>
        <taxon>Agaricomycotina</taxon>
        <taxon>Agaricomycetes</taxon>
        <taxon>Agaricomycetidae</taxon>
        <taxon>Agaricales</taxon>
        <taxon>Agaricineae</taxon>
        <taxon>Crepidotaceae</taxon>
        <taxon>Crepidotus</taxon>
    </lineage>
</organism>
<proteinExistence type="predicted"/>
<evidence type="ECO:0000313" key="12">
    <source>
        <dbReference type="Proteomes" id="UP000807306"/>
    </source>
</evidence>
<evidence type="ECO:0000256" key="5">
    <source>
        <dbReference type="ARBA" id="ARBA00023117"/>
    </source>
</evidence>
<feature type="compositionally biased region" description="Acidic residues" evidence="9">
    <location>
        <begin position="524"/>
        <end position="549"/>
    </location>
</feature>
<dbReference type="SMART" id="SM00297">
    <property type="entry name" value="BROMO"/>
    <property type="match status" value="2"/>
</dbReference>
<keyword evidence="6" id="KW-0804">Transcription</keyword>
<keyword evidence="5 8" id="KW-0103">Bromodomain</keyword>
<keyword evidence="4" id="KW-0805">Transcription regulation</keyword>
<dbReference type="Gene3D" id="1.20.920.10">
    <property type="entry name" value="Bromodomain-like"/>
    <property type="match status" value="2"/>
</dbReference>
<sequence length="645" mass="70689">MSKRDHSKMNGLEDSAGGSKHKRRREAGGSLSDMDITMADPVEPKKQLSKAELKEMGMKIWIAVKDAVKDGRALAEPFLKKPPKKIYPNYYVLIENPIALEDIKKRLDNGSYASLEAVQADFELMFANAKQFNLPESDIYLDAKDLLKLVHKTYKKLSPSDKNSSEKAKPPSLTKTLKSKLDKLTSKTDSTGRYLSTEFMALPPKKIWAIYYQTIQNPECFDNIYKRLKGKEYMSSAQFAADVELIFSNALSFNQEGTQIYEDTLNMKDYFKQLMSDLPAPHNLPEYSKPTNKIKIRPPQPQALPTSSSNASAKITAAPLTLRVPRAQPVASTSTATPKAAPRSPAPVPRPTPNTSTLPVAPLTANRPSSKIAPKTATPKVAPKASNPQTLVPPAQVAKLKSATPQPAAQPVSYIQAVPPQYSQTQTPYVPPLAAPVPIAIAPMTAPSPAILRTSSVVNTQKTASQSPVPVVYPLNRQLRSAILRIQPRGRLLSLDHRDGVSNWSINLLPGETSVLVNQITYMEEEEDDGSEDEDIDIEKDDGDEDMDLDHEGSSPQNGRKKKRGRGRPPKKLTATAKASKAAIKKPPASKLGEVQVKLNNFVVTPQPENAGEWSVTPLTGANVIEIGEVNGMIWKVYAEKPAEP</sequence>
<evidence type="ECO:0000256" key="2">
    <source>
        <dbReference type="ARBA" id="ARBA00022737"/>
    </source>
</evidence>
<comment type="subcellular location">
    <subcellularLocation>
        <location evidence="1">Nucleus</location>
    </subcellularLocation>
</comment>
<comment type="caution">
    <text evidence="11">The sequence shown here is derived from an EMBL/GenBank/DDBJ whole genome shotgun (WGS) entry which is preliminary data.</text>
</comment>
<protein>
    <submittedName>
        <fullName evidence="11">Bromodomain-containing protein</fullName>
    </submittedName>
</protein>
<dbReference type="PRINTS" id="PR00503">
    <property type="entry name" value="BROMODOMAIN"/>
</dbReference>
<dbReference type="GO" id="GO:0016586">
    <property type="term" value="C:RSC-type complex"/>
    <property type="evidence" value="ECO:0007669"/>
    <property type="project" value="InterPro"/>
</dbReference>
<evidence type="ECO:0000313" key="11">
    <source>
        <dbReference type="EMBL" id="KAF9531902.1"/>
    </source>
</evidence>
<dbReference type="InterPro" id="IPR037382">
    <property type="entry name" value="Rsc/polybromo"/>
</dbReference>
<dbReference type="InterPro" id="IPR001487">
    <property type="entry name" value="Bromodomain"/>
</dbReference>